<keyword evidence="1" id="KW-0472">Membrane</keyword>
<dbReference type="InterPro" id="IPR013416">
    <property type="entry name" value="CHP02587_IM"/>
</dbReference>
<dbReference type="AlphaFoldDB" id="A0A1I6NR09"/>
<feature type="transmembrane region" description="Helical" evidence="1">
    <location>
        <begin position="187"/>
        <end position="208"/>
    </location>
</feature>
<gene>
    <name evidence="2" type="ORF">SAMN05192570_0377</name>
</gene>
<keyword evidence="1" id="KW-1133">Transmembrane helix</keyword>
<accession>A0A1I6NR09</accession>
<dbReference type="Pfam" id="PF09622">
    <property type="entry name" value="DUF2391"/>
    <property type="match status" value="1"/>
</dbReference>
<proteinExistence type="predicted"/>
<feature type="transmembrane region" description="Helical" evidence="1">
    <location>
        <begin position="49"/>
        <end position="69"/>
    </location>
</feature>
<feature type="transmembrane region" description="Helical" evidence="1">
    <location>
        <begin position="21"/>
        <end position="43"/>
    </location>
</feature>
<protein>
    <submittedName>
        <fullName evidence="2">Putative integral membrane protein TIGR02587</fullName>
    </submittedName>
</protein>
<dbReference type="STRING" id="871741.SAMN05192570_0377"/>
<evidence type="ECO:0000313" key="2">
    <source>
        <dbReference type="EMBL" id="SFS30378.1"/>
    </source>
</evidence>
<dbReference type="InterPro" id="IPR024464">
    <property type="entry name" value="DUF2391"/>
</dbReference>
<dbReference type="RefSeq" id="WP_092306173.1">
    <property type="nucleotide sequence ID" value="NZ_FOZV01000001.1"/>
</dbReference>
<feature type="transmembrane region" description="Helical" evidence="1">
    <location>
        <begin position="81"/>
        <end position="106"/>
    </location>
</feature>
<dbReference type="NCBIfam" id="TIGR02587">
    <property type="entry name" value="TIGR02587 family membrane protein"/>
    <property type="match status" value="1"/>
</dbReference>
<reference evidence="3" key="1">
    <citation type="submission" date="2016-10" db="EMBL/GenBank/DDBJ databases">
        <authorList>
            <person name="Varghese N."/>
            <person name="Submissions S."/>
        </authorList>
    </citation>
    <scope>NUCLEOTIDE SEQUENCE [LARGE SCALE GENOMIC DNA]</scope>
    <source>
        <strain evidence="3">CGMCC 1.10683</strain>
    </source>
</reference>
<feature type="transmembrane region" description="Helical" evidence="1">
    <location>
        <begin position="228"/>
        <end position="245"/>
    </location>
</feature>
<organism evidence="2 3">
    <name type="scientific">Brevundimonas viscosa</name>
    <dbReference type="NCBI Taxonomy" id="871741"/>
    <lineage>
        <taxon>Bacteria</taxon>
        <taxon>Pseudomonadati</taxon>
        <taxon>Pseudomonadota</taxon>
        <taxon>Alphaproteobacteria</taxon>
        <taxon>Caulobacterales</taxon>
        <taxon>Caulobacteraceae</taxon>
        <taxon>Brevundimonas</taxon>
    </lineage>
</organism>
<name>A0A1I6NR09_9CAUL</name>
<evidence type="ECO:0000256" key="1">
    <source>
        <dbReference type="SAM" id="Phobius"/>
    </source>
</evidence>
<keyword evidence="3" id="KW-1185">Reference proteome</keyword>
<dbReference type="EMBL" id="FOZV01000001">
    <property type="protein sequence ID" value="SFS30378.1"/>
    <property type="molecule type" value="Genomic_DNA"/>
</dbReference>
<keyword evidence="1" id="KW-0812">Transmembrane</keyword>
<dbReference type="Proteomes" id="UP000198788">
    <property type="component" value="Unassembled WGS sequence"/>
</dbReference>
<sequence>MIVSLAFDRARETAYARDLARAFGGALLFGLPLLMTMEMWWLGFVLEPWRLAVFLLAALPLLFGLAFYAGFSASHRGIGHALLDTLVALAVGFLTAAAALTLIGVFEPAAPPRQITGQLLLQAVAGAMGALLAGRQLSGGNGDEDVGDEDEASYPGELFLMVAGALFLALNMAPTEEMILIAYRMSAGHVVALMAVSLILMHALVYSVGFPGQEAHDRPLGAFAHYTLPGYALVLLVSLYVLWVFGRTDGHGLAETVDAMVVLGFPGAIGAAAARLLV</sequence>
<feature type="transmembrane region" description="Helical" evidence="1">
    <location>
        <begin position="158"/>
        <end position="175"/>
    </location>
</feature>
<feature type="transmembrane region" description="Helical" evidence="1">
    <location>
        <begin position="257"/>
        <end position="277"/>
    </location>
</feature>
<evidence type="ECO:0000313" key="3">
    <source>
        <dbReference type="Proteomes" id="UP000198788"/>
    </source>
</evidence>
<dbReference type="OrthoDB" id="147125at2"/>